<keyword evidence="2" id="KW-0815">Transposition</keyword>
<dbReference type="PANTHER" id="PTHR33258:SF1">
    <property type="entry name" value="TRANSPOSASE INSL FOR INSERTION SEQUENCE ELEMENT IS186A-RELATED"/>
    <property type="match status" value="1"/>
</dbReference>
<keyword evidence="7" id="KW-1185">Reference proteome</keyword>
<dbReference type="GO" id="GO:0003677">
    <property type="term" value="F:DNA binding"/>
    <property type="evidence" value="ECO:0007669"/>
    <property type="project" value="UniProtKB-KW"/>
</dbReference>
<dbReference type="Proteomes" id="UP000198304">
    <property type="component" value="Unassembled WGS sequence"/>
</dbReference>
<reference evidence="7" key="1">
    <citation type="submission" date="2017-06" db="EMBL/GenBank/DDBJ databases">
        <authorList>
            <person name="Varghese N."/>
            <person name="Submissions S."/>
        </authorList>
    </citation>
    <scope>NUCLEOTIDE SEQUENCE [LARGE SCALE GENOMIC DNA]</scope>
    <source>
        <strain evidence="7">SCA</strain>
    </source>
</reference>
<evidence type="ECO:0000313" key="6">
    <source>
        <dbReference type="EMBL" id="SNT31702.1"/>
    </source>
</evidence>
<proteinExistence type="inferred from homology"/>
<evidence type="ECO:0000259" key="5">
    <source>
        <dbReference type="Pfam" id="PF01609"/>
    </source>
</evidence>
<gene>
    <name evidence="6" type="ORF">SAMN05446037_10911</name>
</gene>
<feature type="domain" description="Transposase IS4-like" evidence="5">
    <location>
        <begin position="110"/>
        <end position="345"/>
    </location>
</feature>
<dbReference type="InterPro" id="IPR002559">
    <property type="entry name" value="Transposase_11"/>
</dbReference>
<evidence type="ECO:0000256" key="2">
    <source>
        <dbReference type="ARBA" id="ARBA00022578"/>
    </source>
</evidence>
<dbReference type="NCBIfam" id="NF033592">
    <property type="entry name" value="transpos_IS4_1"/>
    <property type="match status" value="1"/>
</dbReference>
<sequence>MKSNDRINLSLSKLGSQRIHNIARLSDEAFTRKRKMPLQDMLTFTLTQKGKTLSMEINNYFKDINKRENRITKQAFSKQRMKLNPEVFVQLGREYIETIYDDCEYETLKDYIIMAVDGTVLEVPDTKELRRIYDCERGDNKHDMRVARARVSGIYDVLNDIMIDAQIDKYTASEKDMGLRNILNMINMLKDKKVMIIFDRGYISAELLLILLKLDVCFLFRVQSGRYEAEKGSMKNNDEVVKFEINKSRKRRMSSEILQYVNSIDSIDIRITKIMLNTGEEEYLFSNIPFEDFDTDEIGNLYSKRWRIETAYDIIKNKLYVENFSGKKEIIIEQDFYAQMLLLNMIQDLKNDANRRLYTEGKKDLKYDYKINMNVFIGTFREYLIQIALENNPQKSQMLYEYLIEEATENLVPIKAGRSFPRTRIRRRNKYTQNLRHN</sequence>
<evidence type="ECO:0000313" key="7">
    <source>
        <dbReference type="Proteomes" id="UP000198304"/>
    </source>
</evidence>
<name>A0A239LP60_9FIRM</name>
<comment type="similarity">
    <text evidence="1">Belongs to the transposase 11 family.</text>
</comment>
<protein>
    <submittedName>
        <fullName evidence="6">Transposase DDE domain-containing protein</fullName>
    </submittedName>
</protein>
<dbReference type="Gene3D" id="3.90.350.10">
    <property type="entry name" value="Transposase Inhibitor Protein From Tn5, Chain A, domain 1"/>
    <property type="match status" value="1"/>
</dbReference>
<dbReference type="PANTHER" id="PTHR33258">
    <property type="entry name" value="TRANSPOSASE INSL FOR INSERTION SEQUENCE ELEMENT IS186A-RELATED"/>
    <property type="match status" value="1"/>
</dbReference>
<keyword evidence="3" id="KW-0238">DNA-binding</keyword>
<dbReference type="OrthoDB" id="9794050at2"/>
<dbReference type="GO" id="GO:0006313">
    <property type="term" value="P:DNA transposition"/>
    <property type="evidence" value="ECO:0007669"/>
    <property type="project" value="InterPro"/>
</dbReference>
<dbReference type="AlphaFoldDB" id="A0A239LP60"/>
<dbReference type="GO" id="GO:0004803">
    <property type="term" value="F:transposase activity"/>
    <property type="evidence" value="ECO:0007669"/>
    <property type="project" value="InterPro"/>
</dbReference>
<dbReference type="SUPFAM" id="SSF53098">
    <property type="entry name" value="Ribonuclease H-like"/>
    <property type="match status" value="1"/>
</dbReference>
<dbReference type="RefSeq" id="WP_089285689.1">
    <property type="nucleotide sequence ID" value="NZ_FZOJ01000091.1"/>
</dbReference>
<organism evidence="6 7">
    <name type="scientific">Anaerovirgula multivorans</name>
    <dbReference type="NCBI Taxonomy" id="312168"/>
    <lineage>
        <taxon>Bacteria</taxon>
        <taxon>Bacillati</taxon>
        <taxon>Bacillota</taxon>
        <taxon>Clostridia</taxon>
        <taxon>Peptostreptococcales</taxon>
        <taxon>Natronincolaceae</taxon>
        <taxon>Anaerovirgula</taxon>
    </lineage>
</organism>
<evidence type="ECO:0000256" key="4">
    <source>
        <dbReference type="ARBA" id="ARBA00023172"/>
    </source>
</evidence>
<dbReference type="InterPro" id="IPR047952">
    <property type="entry name" value="Transpos_IS4"/>
</dbReference>
<dbReference type="EMBL" id="FZOJ01000091">
    <property type="protein sequence ID" value="SNT31702.1"/>
    <property type="molecule type" value="Genomic_DNA"/>
</dbReference>
<accession>A0A239LP60</accession>
<dbReference type="InterPro" id="IPR012337">
    <property type="entry name" value="RNaseH-like_sf"/>
</dbReference>
<keyword evidence="4" id="KW-0233">DNA recombination</keyword>
<dbReference type="Pfam" id="PF01609">
    <property type="entry name" value="DDE_Tnp_1"/>
    <property type="match status" value="1"/>
</dbReference>
<evidence type="ECO:0000256" key="1">
    <source>
        <dbReference type="ARBA" id="ARBA00010075"/>
    </source>
</evidence>
<evidence type="ECO:0000256" key="3">
    <source>
        <dbReference type="ARBA" id="ARBA00023125"/>
    </source>
</evidence>